<accession>A0A382RND8</accession>
<dbReference type="EMBL" id="UINC01123018">
    <property type="protein sequence ID" value="SVC99199.1"/>
    <property type="molecule type" value="Genomic_DNA"/>
</dbReference>
<evidence type="ECO:0000313" key="1">
    <source>
        <dbReference type="EMBL" id="SVC99199.1"/>
    </source>
</evidence>
<feature type="non-terminal residue" evidence="1">
    <location>
        <position position="1"/>
    </location>
</feature>
<proteinExistence type="predicted"/>
<dbReference type="AlphaFoldDB" id="A0A382RND8"/>
<sequence length="36" mass="3976">RLVQVGFKIIKTIESNGLAKFGKDDPVVIRIHAIKA</sequence>
<protein>
    <submittedName>
        <fullName evidence="1">Uncharacterized protein</fullName>
    </submittedName>
</protein>
<reference evidence="1" key="1">
    <citation type="submission" date="2018-05" db="EMBL/GenBank/DDBJ databases">
        <authorList>
            <person name="Lanie J.A."/>
            <person name="Ng W.-L."/>
            <person name="Kazmierczak K.M."/>
            <person name="Andrzejewski T.M."/>
            <person name="Davidsen T.M."/>
            <person name="Wayne K.J."/>
            <person name="Tettelin H."/>
            <person name="Glass J.I."/>
            <person name="Rusch D."/>
            <person name="Podicherti R."/>
            <person name="Tsui H.-C.T."/>
            <person name="Winkler M.E."/>
        </authorList>
    </citation>
    <scope>NUCLEOTIDE SEQUENCE</scope>
</reference>
<gene>
    <name evidence="1" type="ORF">METZ01_LOCUS352053</name>
</gene>
<name>A0A382RND8_9ZZZZ</name>
<organism evidence="1">
    <name type="scientific">marine metagenome</name>
    <dbReference type="NCBI Taxonomy" id="408172"/>
    <lineage>
        <taxon>unclassified sequences</taxon>
        <taxon>metagenomes</taxon>
        <taxon>ecological metagenomes</taxon>
    </lineage>
</organism>